<dbReference type="NCBIfam" id="TIGR00231">
    <property type="entry name" value="small_GTP"/>
    <property type="match status" value="1"/>
</dbReference>
<evidence type="ECO:0000259" key="2">
    <source>
        <dbReference type="PROSITE" id="PS51710"/>
    </source>
</evidence>
<dbReference type="PANTHER" id="PTHR45759">
    <property type="entry name" value="NUCLEOLAR GTP-BINDING PROTEIN 1"/>
    <property type="match status" value="1"/>
</dbReference>
<proteinExistence type="predicted"/>
<dbReference type="Proteomes" id="UP000195137">
    <property type="component" value="Unassembled WGS sequence"/>
</dbReference>
<accession>A0A1Y3GBF3</accession>
<dbReference type="OrthoDB" id="147673at2157"/>
<organism evidence="3 4">
    <name type="scientific">Methanonatronarchaeum thermophilum</name>
    <dbReference type="NCBI Taxonomy" id="1927129"/>
    <lineage>
        <taxon>Archaea</taxon>
        <taxon>Methanobacteriati</taxon>
        <taxon>Methanobacteriota</taxon>
        <taxon>Methanonatronarchaeia</taxon>
        <taxon>Methanonatronarchaeales</taxon>
        <taxon>Methanonatronarchaeaceae</taxon>
        <taxon>Methanonatronarchaeum</taxon>
    </lineage>
</organism>
<dbReference type="SUPFAM" id="SSF52540">
    <property type="entry name" value="P-loop containing nucleoside triphosphate hydrolases"/>
    <property type="match status" value="1"/>
</dbReference>
<dbReference type="PRINTS" id="PR00326">
    <property type="entry name" value="GTP1OBG"/>
</dbReference>
<dbReference type="EMBL" id="MRZU01000004">
    <property type="protein sequence ID" value="OUJ18570.1"/>
    <property type="molecule type" value="Genomic_DNA"/>
</dbReference>
<feature type="domain" description="OBG-type G" evidence="2">
    <location>
        <begin position="174"/>
        <end position="339"/>
    </location>
</feature>
<keyword evidence="1" id="KW-0547">Nucleotide-binding</keyword>
<dbReference type="GO" id="GO:0005525">
    <property type="term" value="F:GTP binding"/>
    <property type="evidence" value="ECO:0007669"/>
    <property type="project" value="InterPro"/>
</dbReference>
<comment type="caution">
    <text evidence="3">The sequence shown here is derived from an EMBL/GenBank/DDBJ whole genome shotgun (WGS) entry which is preliminary data.</text>
</comment>
<dbReference type="PROSITE" id="PS51710">
    <property type="entry name" value="G_OBG"/>
    <property type="match status" value="1"/>
</dbReference>
<evidence type="ECO:0000256" key="1">
    <source>
        <dbReference type="ARBA" id="ARBA00022741"/>
    </source>
</evidence>
<dbReference type="CDD" id="cd01897">
    <property type="entry name" value="NOG"/>
    <property type="match status" value="1"/>
</dbReference>
<gene>
    <name evidence="3" type="ORF">AMET1_1489</name>
</gene>
<dbReference type="Gene3D" id="1.20.120.1190">
    <property type="match status" value="1"/>
</dbReference>
<protein>
    <submittedName>
        <fullName evidence="3">GTP-binding protein GTP1/Obg family</fullName>
    </submittedName>
</protein>
<dbReference type="AlphaFoldDB" id="A0A1Y3GBF3"/>
<dbReference type="InterPro" id="IPR006073">
    <property type="entry name" value="GTP-bd"/>
</dbReference>
<reference evidence="3 4" key="1">
    <citation type="submission" date="2016-12" db="EMBL/GenBank/DDBJ databases">
        <title>Discovery of methanogenic haloarchaea.</title>
        <authorList>
            <person name="Sorokin D.Y."/>
            <person name="Makarova K.S."/>
            <person name="Abbas B."/>
            <person name="Ferrer M."/>
            <person name="Golyshin P.N."/>
        </authorList>
    </citation>
    <scope>NUCLEOTIDE SEQUENCE [LARGE SCALE GENOMIC DNA]</scope>
    <source>
        <strain evidence="3">AMET1</strain>
    </source>
</reference>
<dbReference type="Pfam" id="PF01926">
    <property type="entry name" value="MMR_HSR1"/>
    <property type="match status" value="1"/>
</dbReference>
<evidence type="ECO:0000313" key="3">
    <source>
        <dbReference type="EMBL" id="OUJ18570.1"/>
    </source>
</evidence>
<dbReference type="InterPro" id="IPR005225">
    <property type="entry name" value="Small_GTP-bd"/>
</dbReference>
<sequence>MQHKNNLQKQTYSKTKIPIGEQGMFKKIPDAPEPDQLIDRAFKKARQEHNQKSENKELQKIHIAAELIKTELEKIINKYPNFNKLPQFYYDLADTTIDIDQTKQSLAALNWARNMMDTIISKSHKKRSKKTNLQIRKEAYGRISSILHQIKPDIEHLKQTRKKLRQIPEIKKMPTIVISGYPNVGKSTILSRITSSRPKIETYPFTTKNLEIGILEKNYVKYQIIDTPGILDRPLSKRNNIEKKSIHALKHIANSIIHVIDPTGRCGYPIEKQEKLYQEIKNTFKNTPIFKAYNKKDIYTEEIKEGYKVSAKTGEGIEKLLEDVLKPIEIEKPWEKYQQ</sequence>
<dbReference type="Gene3D" id="3.40.50.300">
    <property type="entry name" value="P-loop containing nucleotide triphosphate hydrolases"/>
    <property type="match status" value="1"/>
</dbReference>
<dbReference type="InterPro" id="IPR027417">
    <property type="entry name" value="P-loop_NTPase"/>
</dbReference>
<dbReference type="RefSeq" id="WP_086637833.1">
    <property type="nucleotide sequence ID" value="NZ_MRZU01000004.1"/>
</dbReference>
<evidence type="ECO:0000313" key="4">
    <source>
        <dbReference type="Proteomes" id="UP000195137"/>
    </source>
</evidence>
<dbReference type="InterPro" id="IPR041623">
    <property type="entry name" value="NOG1_N"/>
</dbReference>
<name>A0A1Y3GBF3_9EURY</name>
<keyword evidence="4" id="KW-1185">Reference proteome</keyword>
<dbReference type="Pfam" id="PF17835">
    <property type="entry name" value="NOG1_N"/>
    <property type="match status" value="1"/>
</dbReference>
<dbReference type="InterPro" id="IPR031167">
    <property type="entry name" value="G_OBG"/>
</dbReference>